<dbReference type="InterPro" id="IPR027417">
    <property type="entry name" value="P-loop_NTPase"/>
</dbReference>
<dbReference type="AlphaFoldDB" id="A0A450TDF6"/>
<dbReference type="Gene3D" id="3.30.420.240">
    <property type="match status" value="1"/>
</dbReference>
<dbReference type="EMBL" id="CAADFL010000314">
    <property type="protein sequence ID" value="VFK14271.1"/>
    <property type="molecule type" value="Genomic_DNA"/>
</dbReference>
<sequence>MAAKTYLSVIDLQIADDMARFFDDPLGFILYAYPWATNKSIQLVRLPSPWRERFNNAYEYGPDAWTCELLDDICAQIKERIARSEMPWEPIRVAVASGHGIGKSTLTAWLCNWILSTRPDSRGIITAGSGSQLETKTWPTIIKWTKLSVTAHWFDVGHWRIRHTDNLEGWRIDATTCKKENADAFAGLHEAVSTPFYIFDEASAVPDEIWETANGGLTDGQPMFFVFGNPIRNVGEFHGCFHSKRHRWTNYQIDSRTAQITNKKELTRWVADYGEDSDYVRVRVRGLFPRAAENQLIPYDVIHTAQKRAVEVVPTDPLVVGLDVARSPVGDQTVLSTRLGRDARSIPALKFRGLETNQIVSRTIEHCDGLKNKFGRLPDMLFVDVGFNPGVYDGLRDRYRGTVIAVDFGARANDERLYANKRAEIWFLLADWLQYGAIENDPELETDLATAQYFFKGDGTHKAVALQTVDQGCTQTRLSGLGRFIGGNIR</sequence>
<evidence type="ECO:0000313" key="2">
    <source>
        <dbReference type="EMBL" id="VFJ67014.1"/>
    </source>
</evidence>
<evidence type="ECO:0000313" key="3">
    <source>
        <dbReference type="EMBL" id="VFK14271.1"/>
    </source>
</evidence>
<reference evidence="1" key="1">
    <citation type="submission" date="2019-02" db="EMBL/GenBank/DDBJ databases">
        <authorList>
            <person name="Gruber-Vodicka R. H."/>
            <person name="Seah K. B. B."/>
        </authorList>
    </citation>
    <scope>NUCLEOTIDE SEQUENCE</scope>
    <source>
        <strain evidence="1">BECK_BZ163</strain>
        <strain evidence="3">BECK_BZ164</strain>
        <strain evidence="2">BECK_BZ165</strain>
    </source>
</reference>
<evidence type="ECO:0000313" key="1">
    <source>
        <dbReference type="EMBL" id="VFJ65016.1"/>
    </source>
</evidence>
<protein>
    <recommendedName>
        <fullName evidence="4">Terminase-like family protein</fullName>
    </recommendedName>
</protein>
<proteinExistence type="predicted"/>
<dbReference type="Gene3D" id="3.40.50.300">
    <property type="entry name" value="P-loop containing nucleotide triphosphate hydrolases"/>
    <property type="match status" value="1"/>
</dbReference>
<gene>
    <name evidence="1" type="ORF">BECKFM1743A_GA0114220_103713</name>
    <name evidence="3" type="ORF">BECKFM1743B_GA0114221_103143</name>
    <name evidence="2" type="ORF">BECKFM1743C_GA0114222_104433</name>
</gene>
<evidence type="ECO:0008006" key="4">
    <source>
        <dbReference type="Google" id="ProtNLM"/>
    </source>
</evidence>
<dbReference type="EMBL" id="CAADEZ010000371">
    <property type="protein sequence ID" value="VFJ65016.1"/>
    <property type="molecule type" value="Genomic_DNA"/>
</dbReference>
<accession>A0A450TDF6</accession>
<dbReference type="EMBL" id="CAADFA010000443">
    <property type="protein sequence ID" value="VFJ67014.1"/>
    <property type="molecule type" value="Genomic_DNA"/>
</dbReference>
<organism evidence="1">
    <name type="scientific">Candidatus Kentrum sp. FM</name>
    <dbReference type="NCBI Taxonomy" id="2126340"/>
    <lineage>
        <taxon>Bacteria</taxon>
        <taxon>Pseudomonadati</taxon>
        <taxon>Pseudomonadota</taxon>
        <taxon>Gammaproteobacteria</taxon>
        <taxon>Candidatus Kentrum</taxon>
    </lineage>
</organism>
<name>A0A450TDF6_9GAMM</name>